<dbReference type="KEGG" id="phu:Phum_PHUM125050"/>
<gene>
    <name evidence="4" type="primary">8239287</name>
    <name evidence="3" type="ORF">Phum_PHUM125050</name>
</gene>
<dbReference type="PANTHER" id="PTHR46900:SF2">
    <property type="entry name" value="TYROSINE-PROTEIN PHOSPHATASE NON-RECEPTOR TYPE 13"/>
    <property type="match status" value="1"/>
</dbReference>
<dbReference type="Pfam" id="PF00595">
    <property type="entry name" value="PDZ"/>
    <property type="match status" value="2"/>
</dbReference>
<feature type="domain" description="PDZ" evidence="2">
    <location>
        <begin position="160"/>
        <end position="246"/>
    </location>
</feature>
<dbReference type="VEuPathDB" id="VectorBase:PHUM125050"/>
<dbReference type="GeneID" id="8239287"/>
<dbReference type="OrthoDB" id="165498at2759"/>
<feature type="domain" description="PDZ" evidence="2">
    <location>
        <begin position="588"/>
        <end position="661"/>
    </location>
</feature>
<feature type="region of interest" description="Disordered" evidence="1">
    <location>
        <begin position="259"/>
        <end position="287"/>
    </location>
</feature>
<dbReference type="HOGENOM" id="CLU_004621_0_0_1"/>
<dbReference type="PROSITE" id="PS50106">
    <property type="entry name" value="PDZ"/>
    <property type="match status" value="3"/>
</dbReference>
<protein>
    <submittedName>
        <fullName evidence="3 4">Multiple pdz domain protein, putative</fullName>
    </submittedName>
</protein>
<dbReference type="AlphaFoldDB" id="E0VDS8"/>
<proteinExistence type="predicted"/>
<evidence type="ECO:0000313" key="5">
    <source>
        <dbReference type="Proteomes" id="UP000009046"/>
    </source>
</evidence>
<dbReference type="EnsemblMetazoa" id="PHUM125050-RA">
    <property type="protein sequence ID" value="PHUM125050-PA"/>
    <property type="gene ID" value="PHUM125050"/>
</dbReference>
<evidence type="ECO:0000313" key="4">
    <source>
        <dbReference type="EnsemblMetazoa" id="PHUM125050-PA"/>
    </source>
</evidence>
<dbReference type="Gene3D" id="2.30.42.10">
    <property type="match status" value="3"/>
</dbReference>
<dbReference type="SUPFAM" id="SSF50156">
    <property type="entry name" value="PDZ domain-like"/>
    <property type="match status" value="3"/>
</dbReference>
<dbReference type="PANTHER" id="PTHR46900">
    <property type="entry name" value="TYROSINE-PROTEIN PHOSPHATASE NON-RECEPTOR TYPE 13"/>
    <property type="match status" value="1"/>
</dbReference>
<keyword evidence="5" id="KW-1185">Reference proteome</keyword>
<evidence type="ECO:0000259" key="2">
    <source>
        <dbReference type="PROSITE" id="PS50106"/>
    </source>
</evidence>
<feature type="region of interest" description="Disordered" evidence="1">
    <location>
        <begin position="425"/>
        <end position="446"/>
    </location>
</feature>
<name>E0VDS8_PEDHC</name>
<feature type="compositionally biased region" description="Polar residues" evidence="1">
    <location>
        <begin position="270"/>
        <end position="285"/>
    </location>
</feature>
<reference evidence="3" key="1">
    <citation type="submission" date="2007-04" db="EMBL/GenBank/DDBJ databases">
        <title>Annotation of Pediculus humanus corporis strain USDA.</title>
        <authorList>
            <person name="Kirkness E."/>
            <person name="Hannick L."/>
            <person name="Hass B."/>
            <person name="Bruggner R."/>
            <person name="Lawson D."/>
            <person name="Bidwell S."/>
            <person name="Joardar V."/>
            <person name="Caler E."/>
            <person name="Walenz B."/>
            <person name="Inman J."/>
            <person name="Schobel S."/>
            <person name="Galinsky K."/>
            <person name="Amedeo P."/>
            <person name="Strausberg R."/>
        </authorList>
    </citation>
    <scope>NUCLEOTIDE SEQUENCE</scope>
    <source>
        <strain evidence="3">USDA</strain>
    </source>
</reference>
<evidence type="ECO:0000256" key="1">
    <source>
        <dbReference type="SAM" id="MobiDB-lite"/>
    </source>
</evidence>
<dbReference type="SMART" id="SM00228">
    <property type="entry name" value="PDZ"/>
    <property type="match status" value="3"/>
</dbReference>
<feature type="domain" description="PDZ" evidence="2">
    <location>
        <begin position="296"/>
        <end position="377"/>
    </location>
</feature>
<accession>E0VDS8</accession>
<feature type="region of interest" description="Disordered" evidence="1">
    <location>
        <begin position="47"/>
        <end position="67"/>
    </location>
</feature>
<dbReference type="InterPro" id="IPR052074">
    <property type="entry name" value="NonRcpt_TyrProt_Phosphatase"/>
</dbReference>
<dbReference type="InterPro" id="IPR036034">
    <property type="entry name" value="PDZ_sf"/>
</dbReference>
<reference evidence="3" key="2">
    <citation type="submission" date="2007-04" db="EMBL/GenBank/DDBJ databases">
        <title>The genome of the human body louse.</title>
        <authorList>
            <consortium name="The Human Body Louse Genome Consortium"/>
            <person name="Kirkness E."/>
            <person name="Walenz B."/>
            <person name="Hass B."/>
            <person name="Bruggner R."/>
            <person name="Strausberg R."/>
        </authorList>
    </citation>
    <scope>NUCLEOTIDE SEQUENCE</scope>
    <source>
        <strain evidence="3">USDA</strain>
    </source>
</reference>
<feature type="region of interest" description="Disordered" evidence="1">
    <location>
        <begin position="92"/>
        <end position="141"/>
    </location>
</feature>
<feature type="compositionally biased region" description="Low complexity" evidence="1">
    <location>
        <begin position="128"/>
        <end position="138"/>
    </location>
</feature>
<feature type="compositionally biased region" description="Pro residues" evidence="1">
    <location>
        <begin position="94"/>
        <end position="105"/>
    </location>
</feature>
<dbReference type="EMBL" id="AAZO01001471">
    <property type="status" value="NOT_ANNOTATED_CDS"/>
    <property type="molecule type" value="Genomic_DNA"/>
</dbReference>
<feature type="region of interest" description="Disordered" evidence="1">
    <location>
        <begin position="1"/>
        <end position="24"/>
    </location>
</feature>
<dbReference type="OMA" id="ISPMSHE"/>
<dbReference type="EMBL" id="DS235088">
    <property type="protein sequence ID" value="EEB11534.1"/>
    <property type="molecule type" value="Genomic_DNA"/>
</dbReference>
<sequence>MGSNVSRHSGKGLSGRRAQSSGSLYRMLAPRVGRVFNPCGESVKHKDRNKFCGSLPNHLDEKRFSSESSSSESLYRINVNYGNIYEFAKVPNSGFPPPPPPPPPVQQDLIGGDQGYGSEWSPDEDLSAHANSANSSSSSRDKVITNNHEIPFITKENTFETEIIKGSRGLGLSVTGGVGTTDYHPGLIRIKRIFPHQPASECGVLELGDVILEANGAPLTGLTNHEALEVLRTTSNNVILKICRPPRNTFNFPERVTCDPPPIPKRDSNRNICNSSQSSNFSKQLPSPEEDFGEFNVTLQKVNGSLGFTLKKEDESILGHYVRALVREPAISDGRIRPGDKIVSVNGNDISSMSHEEAVAFLRQCENEVQLQLYRDPAQTPITALSPTESHRSFRPKPVLRQEAVDMLCTLAVKKLSPGDSDILNSKSRFLSSSPSPRRKKLTKMSRESELINLNLEKIDQIIQAGGGGGDDDDDILITTETSSNPNVKLSLGECEEPVSLPPISTTETEFNLHGNPIYQSVHNVVQSDGERKREKSNNIEKEMKDKGLCQRKGSQSLLKWKGIVFPSTGNISDQEKDSKNKDEEILTVELYRGWNSRLGFTLKNFDSKTFIGEIYPDSVAAKDGRLRSGMTTPEVIDLLRGIRGTIAITINRNKNFDVNL</sequence>
<dbReference type="InParanoid" id="E0VDS8"/>
<dbReference type="CTD" id="8239287"/>
<dbReference type="InterPro" id="IPR001478">
    <property type="entry name" value="PDZ"/>
</dbReference>
<dbReference type="RefSeq" id="XP_002424272.1">
    <property type="nucleotide sequence ID" value="XM_002424227.1"/>
</dbReference>
<evidence type="ECO:0000313" key="3">
    <source>
        <dbReference type="EMBL" id="EEB11534.1"/>
    </source>
</evidence>
<dbReference type="STRING" id="121224.E0VDS8"/>
<feature type="compositionally biased region" description="Low complexity" evidence="1">
    <location>
        <begin position="426"/>
        <end position="436"/>
    </location>
</feature>
<reference evidence="4" key="3">
    <citation type="submission" date="2020-05" db="UniProtKB">
        <authorList>
            <consortium name="EnsemblMetazoa"/>
        </authorList>
    </citation>
    <scope>IDENTIFICATION</scope>
    <source>
        <strain evidence="4">USDA</strain>
    </source>
</reference>
<dbReference type="Proteomes" id="UP000009046">
    <property type="component" value="Unassembled WGS sequence"/>
</dbReference>
<dbReference type="eggNOG" id="KOG0792">
    <property type="taxonomic scope" value="Eukaryota"/>
</dbReference>
<organism>
    <name type="scientific">Pediculus humanus subsp. corporis</name>
    <name type="common">Body louse</name>
    <dbReference type="NCBI Taxonomy" id="121224"/>
    <lineage>
        <taxon>Eukaryota</taxon>
        <taxon>Metazoa</taxon>
        <taxon>Ecdysozoa</taxon>
        <taxon>Arthropoda</taxon>
        <taxon>Hexapoda</taxon>
        <taxon>Insecta</taxon>
        <taxon>Pterygota</taxon>
        <taxon>Neoptera</taxon>
        <taxon>Paraneoptera</taxon>
        <taxon>Psocodea</taxon>
        <taxon>Troctomorpha</taxon>
        <taxon>Phthiraptera</taxon>
        <taxon>Anoplura</taxon>
        <taxon>Pediculidae</taxon>
        <taxon>Pediculus</taxon>
    </lineage>
</organism>
<dbReference type="CDD" id="cd00136">
    <property type="entry name" value="PDZ_canonical"/>
    <property type="match status" value="1"/>
</dbReference>